<dbReference type="Pfam" id="PF13468">
    <property type="entry name" value="Glyoxalase_3"/>
    <property type="match status" value="1"/>
</dbReference>
<dbReference type="InterPro" id="IPR025870">
    <property type="entry name" value="Glyoxalase-like_dom"/>
</dbReference>
<name>A0ABT0M9Q9_9BACL</name>
<dbReference type="EMBL" id="JAMAST010000005">
    <property type="protein sequence ID" value="MCL1631608.1"/>
    <property type="molecule type" value="Genomic_DNA"/>
</dbReference>
<keyword evidence="3" id="KW-1185">Reference proteome</keyword>
<dbReference type="RefSeq" id="WP_249099934.1">
    <property type="nucleotide sequence ID" value="NZ_JAMAST010000005.1"/>
</dbReference>
<dbReference type="PANTHER" id="PTHR40265">
    <property type="entry name" value="BLL2707 PROTEIN"/>
    <property type="match status" value="1"/>
</dbReference>
<accession>A0ABT0M9Q9</accession>
<dbReference type="PANTHER" id="PTHR40265:SF1">
    <property type="entry name" value="GLYOXALASE-LIKE DOMAIN-CONTAINING PROTEIN"/>
    <property type="match status" value="1"/>
</dbReference>
<organism evidence="2 3">
    <name type="scientific">Sporolactobacillus mangiferae</name>
    <dbReference type="NCBI Taxonomy" id="2940498"/>
    <lineage>
        <taxon>Bacteria</taxon>
        <taxon>Bacillati</taxon>
        <taxon>Bacillota</taxon>
        <taxon>Bacilli</taxon>
        <taxon>Bacillales</taxon>
        <taxon>Sporolactobacillaceae</taxon>
        <taxon>Sporolactobacillus</taxon>
    </lineage>
</organism>
<feature type="domain" description="VOC" evidence="1">
    <location>
        <begin position="5"/>
        <end position="150"/>
    </location>
</feature>
<sequence length="256" mass="29162">MAALNWDHTMINVQDIDAAAKFFGDHGIIFARGGRHEKWGTENALGYFGLNYIELISVYDKGRAGRFSRFDASAVYDAVQDYQSGTQRINTIAIRTTDIKATHSRLKKAGLKVNAIEEGQRLDEQGNLITWSIFFIDNTVDGLPYPFFIQWQGSDQERQQKLKEKGLIVQHPAGDLVVRQALIHVPDPEKVARTWGELTEKAPEHIADGYQILLGDRLLLFKQGTENRIVQLNFEGAEHSLKYQILTYEHIKFLFI</sequence>
<protein>
    <submittedName>
        <fullName evidence="2">VOC family protein</fullName>
    </submittedName>
</protein>
<proteinExistence type="predicted"/>
<evidence type="ECO:0000313" key="2">
    <source>
        <dbReference type="EMBL" id="MCL1631608.1"/>
    </source>
</evidence>
<dbReference type="InterPro" id="IPR037523">
    <property type="entry name" value="VOC_core"/>
</dbReference>
<evidence type="ECO:0000259" key="1">
    <source>
        <dbReference type="PROSITE" id="PS51819"/>
    </source>
</evidence>
<dbReference type="Proteomes" id="UP001203004">
    <property type="component" value="Unassembled WGS sequence"/>
</dbReference>
<dbReference type="InterPro" id="IPR029068">
    <property type="entry name" value="Glyas_Bleomycin-R_OHBP_Dase"/>
</dbReference>
<dbReference type="PROSITE" id="PS51819">
    <property type="entry name" value="VOC"/>
    <property type="match status" value="1"/>
</dbReference>
<gene>
    <name evidence="2" type="ORF">M3N64_06550</name>
</gene>
<comment type="caution">
    <text evidence="2">The sequence shown here is derived from an EMBL/GenBank/DDBJ whole genome shotgun (WGS) entry which is preliminary data.</text>
</comment>
<dbReference type="Gene3D" id="3.10.180.10">
    <property type="entry name" value="2,3-Dihydroxybiphenyl 1,2-Dioxygenase, domain 1"/>
    <property type="match status" value="1"/>
</dbReference>
<reference evidence="2 3" key="1">
    <citation type="submission" date="2022-05" db="EMBL/GenBank/DDBJ databases">
        <title>Sporolactobacillus sp nov CPB3-1, isolated from tree bark (Mangifera indica L.).</title>
        <authorList>
            <person name="Phuengjayaem S."/>
            <person name="Tanasupawat S."/>
        </authorList>
    </citation>
    <scope>NUCLEOTIDE SEQUENCE [LARGE SCALE GENOMIC DNA]</scope>
    <source>
        <strain evidence="2 3">CPB3-1</strain>
    </source>
</reference>
<dbReference type="SUPFAM" id="SSF54593">
    <property type="entry name" value="Glyoxalase/Bleomycin resistance protein/Dihydroxybiphenyl dioxygenase"/>
    <property type="match status" value="1"/>
</dbReference>
<evidence type="ECO:0000313" key="3">
    <source>
        <dbReference type="Proteomes" id="UP001203004"/>
    </source>
</evidence>